<proteinExistence type="predicted"/>
<keyword evidence="4" id="KW-1185">Reference proteome</keyword>
<dbReference type="RefSeq" id="WP_066217429.1">
    <property type="nucleotide sequence ID" value="NZ_FNSN01000003.1"/>
</dbReference>
<accession>A0A1H4TD95</accession>
<reference evidence="2 4" key="1">
    <citation type="submission" date="2016-10" db="EMBL/GenBank/DDBJ databases">
        <authorList>
            <person name="de Groot N.N."/>
        </authorList>
    </citation>
    <scope>NUCLEOTIDE SEQUENCE [LARGE SCALE GENOMIC DNA]</scope>
    <source>
        <strain evidence="2 4">DSM 10495</strain>
    </source>
</reference>
<evidence type="ECO:0000313" key="3">
    <source>
        <dbReference type="EMBL" id="SEC90688.1"/>
    </source>
</evidence>
<dbReference type="AlphaFoldDB" id="A0A1H4TD95"/>
<sequence>MTLAQNIHQLINEHVVSDGYGGYTTNRPLLEQLKEACSSDLGTSGNGRGTAGRIPINAAAVDLDIEIRKDLVIHQEERTGERCSTPTPEVLKIWADLDDPEWEAFLENITADWVTSINALFTQRKPPMRPSIPCPSCGQRFHGEERDQCLWVDVWDHDNDTMAKPGEWTAGCDGCGATWDGDNLKWFVAATRLT</sequence>
<dbReference type="EMBL" id="FNSN01000003">
    <property type="protein sequence ID" value="SEC54435.1"/>
    <property type="molecule type" value="Genomic_DNA"/>
</dbReference>
<dbReference type="Proteomes" id="UP000182652">
    <property type="component" value="Unassembled WGS sequence"/>
</dbReference>
<protein>
    <recommendedName>
        <fullName evidence="1">DUF7341 domain-containing protein</fullName>
    </recommendedName>
</protein>
<dbReference type="Pfam" id="PF24030">
    <property type="entry name" value="DUF7341"/>
    <property type="match status" value="1"/>
</dbReference>
<gene>
    <name evidence="2" type="ORF">SAMN04489745_3138</name>
    <name evidence="3" type="ORF">SAMN04489745_3479</name>
</gene>
<organism evidence="2 4">
    <name type="scientific">Arthrobacter woluwensis</name>
    <dbReference type="NCBI Taxonomy" id="156980"/>
    <lineage>
        <taxon>Bacteria</taxon>
        <taxon>Bacillati</taxon>
        <taxon>Actinomycetota</taxon>
        <taxon>Actinomycetes</taxon>
        <taxon>Micrococcales</taxon>
        <taxon>Micrococcaceae</taxon>
        <taxon>Arthrobacter</taxon>
    </lineage>
</organism>
<evidence type="ECO:0000259" key="1">
    <source>
        <dbReference type="Pfam" id="PF24030"/>
    </source>
</evidence>
<dbReference type="InterPro" id="IPR055765">
    <property type="entry name" value="DUF7341"/>
</dbReference>
<feature type="domain" description="DUF7341" evidence="1">
    <location>
        <begin position="3"/>
        <end position="105"/>
    </location>
</feature>
<evidence type="ECO:0000313" key="4">
    <source>
        <dbReference type="Proteomes" id="UP000182652"/>
    </source>
</evidence>
<name>A0A1H4TD95_9MICC</name>
<dbReference type="STRING" id="156980.SAMN04489745_3138"/>
<dbReference type="EMBL" id="FNSN01000004">
    <property type="protein sequence ID" value="SEC90688.1"/>
    <property type="molecule type" value="Genomic_DNA"/>
</dbReference>
<evidence type="ECO:0000313" key="2">
    <source>
        <dbReference type="EMBL" id="SEC54435.1"/>
    </source>
</evidence>